<dbReference type="Proteomes" id="UP000215335">
    <property type="component" value="Unassembled WGS sequence"/>
</dbReference>
<feature type="domain" description="Golgin subfamily A conserved" evidence="4">
    <location>
        <begin position="731"/>
        <end position="827"/>
    </location>
</feature>
<evidence type="ECO:0000256" key="1">
    <source>
        <dbReference type="ARBA" id="ARBA00023054"/>
    </source>
</evidence>
<evidence type="ECO:0000256" key="2">
    <source>
        <dbReference type="SAM" id="Coils"/>
    </source>
</evidence>
<keyword evidence="1 2" id="KW-0175">Coiled coil</keyword>
<feature type="region of interest" description="Disordered" evidence="3">
    <location>
        <begin position="1"/>
        <end position="77"/>
    </location>
</feature>
<evidence type="ECO:0000313" key="5">
    <source>
        <dbReference type="EMBL" id="OXU21202.1"/>
    </source>
</evidence>
<feature type="coiled-coil region" evidence="2">
    <location>
        <begin position="587"/>
        <end position="676"/>
    </location>
</feature>
<dbReference type="InterPro" id="IPR043976">
    <property type="entry name" value="GOLGA_cons_dom"/>
</dbReference>
<dbReference type="GO" id="GO:0000137">
    <property type="term" value="C:Golgi cis cisterna"/>
    <property type="evidence" value="ECO:0007669"/>
    <property type="project" value="TreeGrafter"/>
</dbReference>
<feature type="coiled-coil region" evidence="2">
    <location>
        <begin position="391"/>
        <end position="541"/>
    </location>
</feature>
<gene>
    <name evidence="5" type="ORF">TSAR_000290</name>
</gene>
<feature type="compositionally biased region" description="Basic and acidic residues" evidence="3">
    <location>
        <begin position="27"/>
        <end position="44"/>
    </location>
</feature>
<sequence>MDKEKLSAARKRLKEFQRNRKGQTQKNAKEITDQPTQNHERKTSLDSSSPDTHHQDGLQHNASSEVETRNMSECPTSTNEELFHHSHINQQQEHTSVNGITENMPSHNNFIVGDSSNNGNSTISSEVPIENMDQKNKTINTSSSLQKEHLLQMANAVADVLVDEENLDETALNNCDLEQRNQFLTCCLEEQKKIINQLNVQIGQSNSRLSELEAIISTKNAEFESRLIREVNPLKEQVQLDAQTIGILVGEKAELTAINSQCQATIKQKTEEVVELTGKLKTSHQRVTELERELTTLKNTMQEFAQSHQNLQKNYEELEAKSNKLMKDNEDFELETSELRQKLNYKNTEVTTLNQELQEKIALLSLSELRMQQLSNSPQEMNSLETQHHATKMLEQQLSQMKEALENVNGEKDEVSKKYQSYVQQLDEQHNKLLAELESSKKTIADSEIREQSYIQRLSELEQQIQREKTKSVPEIEDQSEKIEMLTKSMDNLVLEQENFQSLLNEKDNEIESLRRELKELQDIREQSVEASKLAKALQGEQLGASRAVSQNQQLKTQLDEMHDAFIALSNTKLDLTEQLQAERTIGKKLNAQLNIVEQQLDELKEELAKKEAALVEFEKEKLHAAQIEDQIQHYQAQSHNANTLQEELQKALITVDNLKKENQLLQSKLNSISQNVIKPDAIGADDTTDSTAINCNSEDKPQDGTTTIMDGHTSKALTVISENNAIVNIPEAFEKLESRFKETMEKLAEVTDEKQRLEHLVLQLQGETETIGEYVTLYQKQRAILQEKAKEKEKTFQQLLEQRNQLQEQLHKLKVLVAGLLKSKNSNAVVLTATIAEEGMILSDNIENESNGEVLTHEKDQTTSQILDLLTEIKDCSDVCITEPNFHPCPWCSGKLITV</sequence>
<dbReference type="GO" id="GO:0032580">
    <property type="term" value="C:Golgi cisterna membrane"/>
    <property type="evidence" value="ECO:0007669"/>
    <property type="project" value="TreeGrafter"/>
</dbReference>
<accession>A0A232ES85</accession>
<feature type="coiled-coil region" evidence="2">
    <location>
        <begin position="273"/>
        <end position="342"/>
    </location>
</feature>
<feature type="compositionally biased region" description="Polar residues" evidence="3">
    <location>
        <begin position="58"/>
        <end position="77"/>
    </location>
</feature>
<organism evidence="5 6">
    <name type="scientific">Trichomalopsis sarcophagae</name>
    <dbReference type="NCBI Taxonomy" id="543379"/>
    <lineage>
        <taxon>Eukaryota</taxon>
        <taxon>Metazoa</taxon>
        <taxon>Ecdysozoa</taxon>
        <taxon>Arthropoda</taxon>
        <taxon>Hexapoda</taxon>
        <taxon>Insecta</taxon>
        <taxon>Pterygota</taxon>
        <taxon>Neoptera</taxon>
        <taxon>Endopterygota</taxon>
        <taxon>Hymenoptera</taxon>
        <taxon>Apocrita</taxon>
        <taxon>Proctotrupomorpha</taxon>
        <taxon>Chalcidoidea</taxon>
        <taxon>Pteromalidae</taxon>
        <taxon>Pteromalinae</taxon>
        <taxon>Trichomalopsis</taxon>
    </lineage>
</organism>
<evidence type="ECO:0000256" key="3">
    <source>
        <dbReference type="SAM" id="MobiDB-lite"/>
    </source>
</evidence>
<dbReference type="Pfam" id="PF15070">
    <property type="entry name" value="GOLGA2L5"/>
    <property type="match status" value="2"/>
</dbReference>
<evidence type="ECO:0000313" key="6">
    <source>
        <dbReference type="Proteomes" id="UP000215335"/>
    </source>
</evidence>
<name>A0A232ES85_9HYME</name>
<feature type="coiled-coil region" evidence="2">
    <location>
        <begin position="734"/>
        <end position="817"/>
    </location>
</feature>
<dbReference type="InterPro" id="IPR024858">
    <property type="entry name" value="GOLGA"/>
</dbReference>
<protein>
    <recommendedName>
        <fullName evidence="4">Golgin subfamily A conserved domain-containing protein</fullName>
    </recommendedName>
</protein>
<keyword evidence="6" id="KW-1185">Reference proteome</keyword>
<feature type="compositionally biased region" description="Basic residues" evidence="3">
    <location>
        <begin position="8"/>
        <end position="23"/>
    </location>
</feature>
<dbReference type="PANTHER" id="PTHR10881:SF46">
    <property type="entry name" value="GOLGIN SUBFAMILY A MEMBER 2"/>
    <property type="match status" value="1"/>
</dbReference>
<dbReference type="AlphaFoldDB" id="A0A232ES85"/>
<proteinExistence type="predicted"/>
<evidence type="ECO:0000259" key="4">
    <source>
        <dbReference type="Pfam" id="PF15070"/>
    </source>
</evidence>
<reference evidence="5 6" key="1">
    <citation type="journal article" date="2017" name="Curr. Biol.">
        <title>The Evolution of Venom by Co-option of Single-Copy Genes.</title>
        <authorList>
            <person name="Martinson E.O."/>
            <person name="Mrinalini"/>
            <person name="Kelkar Y.D."/>
            <person name="Chang C.H."/>
            <person name="Werren J.H."/>
        </authorList>
    </citation>
    <scope>NUCLEOTIDE SEQUENCE [LARGE SCALE GENOMIC DNA]</scope>
    <source>
        <strain evidence="5 6">Alberta</strain>
        <tissue evidence="5">Whole body</tissue>
    </source>
</reference>
<feature type="domain" description="Golgin subfamily A conserved" evidence="4">
    <location>
        <begin position="390"/>
        <end position="612"/>
    </location>
</feature>
<dbReference type="GO" id="GO:0005801">
    <property type="term" value="C:cis-Golgi network"/>
    <property type="evidence" value="ECO:0007669"/>
    <property type="project" value="TreeGrafter"/>
</dbReference>
<feature type="region of interest" description="Disordered" evidence="3">
    <location>
        <begin position="687"/>
        <end position="707"/>
    </location>
</feature>
<comment type="caution">
    <text evidence="5">The sequence shown here is derived from an EMBL/GenBank/DDBJ whole genome shotgun (WGS) entry which is preliminary data.</text>
</comment>
<dbReference type="STRING" id="543379.A0A232ES85"/>
<dbReference type="PANTHER" id="PTHR10881">
    <property type="entry name" value="GOLGIN SUBFAMILY A MEMBER-RELATED"/>
    <property type="match status" value="1"/>
</dbReference>
<dbReference type="GO" id="GO:0007030">
    <property type="term" value="P:Golgi organization"/>
    <property type="evidence" value="ECO:0007669"/>
    <property type="project" value="TreeGrafter"/>
</dbReference>
<dbReference type="OrthoDB" id="5978643at2759"/>
<dbReference type="EMBL" id="NNAY01002487">
    <property type="protein sequence ID" value="OXU21202.1"/>
    <property type="molecule type" value="Genomic_DNA"/>
</dbReference>